<dbReference type="InterPro" id="IPR036791">
    <property type="entry name" value="Ribosomal_bL9_C_sf"/>
</dbReference>
<dbReference type="GO" id="GO:1990904">
    <property type="term" value="C:ribonucleoprotein complex"/>
    <property type="evidence" value="ECO:0007669"/>
    <property type="project" value="UniProtKB-KW"/>
</dbReference>
<feature type="region of interest" description="Disordered" evidence="7">
    <location>
        <begin position="259"/>
        <end position="329"/>
    </location>
</feature>
<feature type="domain" description="K Homology" evidence="8">
    <location>
        <begin position="348"/>
        <end position="428"/>
    </location>
</feature>
<keyword evidence="2" id="KW-0677">Repeat</keyword>
<keyword evidence="5" id="KW-0694">RNA-binding</keyword>
<dbReference type="InterPro" id="IPR004088">
    <property type="entry name" value="KH_dom_type_1"/>
</dbReference>
<dbReference type="Proteomes" id="UP000030645">
    <property type="component" value="Unassembled WGS sequence"/>
</dbReference>
<name>W9S1W8_9ROSA</name>
<dbReference type="Gene3D" id="3.10.430.100">
    <property type="entry name" value="Ribosomal protein L9, C-terminal domain"/>
    <property type="match status" value="1"/>
</dbReference>
<dbReference type="SUPFAM" id="SSF55658">
    <property type="entry name" value="L9 N-domain-like"/>
    <property type="match status" value="1"/>
</dbReference>
<dbReference type="eggNOG" id="KOG4607">
    <property type="taxonomic scope" value="Eukaryota"/>
</dbReference>
<organism evidence="9 10">
    <name type="scientific">Morus notabilis</name>
    <dbReference type="NCBI Taxonomy" id="981085"/>
    <lineage>
        <taxon>Eukaryota</taxon>
        <taxon>Viridiplantae</taxon>
        <taxon>Streptophyta</taxon>
        <taxon>Embryophyta</taxon>
        <taxon>Tracheophyta</taxon>
        <taxon>Spermatophyta</taxon>
        <taxon>Magnoliopsida</taxon>
        <taxon>eudicotyledons</taxon>
        <taxon>Gunneridae</taxon>
        <taxon>Pentapetalae</taxon>
        <taxon>rosids</taxon>
        <taxon>fabids</taxon>
        <taxon>Rosales</taxon>
        <taxon>Moraceae</taxon>
        <taxon>Moreae</taxon>
        <taxon>Morus</taxon>
    </lineage>
</organism>
<dbReference type="InterPro" id="IPR011990">
    <property type="entry name" value="TPR-like_helical_dom_sf"/>
</dbReference>
<evidence type="ECO:0000256" key="5">
    <source>
        <dbReference type="PROSITE-ProRule" id="PRU00117"/>
    </source>
</evidence>
<keyword evidence="10" id="KW-1185">Reference proteome</keyword>
<feature type="region of interest" description="Disordered" evidence="7">
    <location>
        <begin position="570"/>
        <end position="595"/>
    </location>
</feature>
<dbReference type="InterPro" id="IPR019734">
    <property type="entry name" value="TPR_rpt"/>
</dbReference>
<dbReference type="Gene3D" id="3.40.5.10">
    <property type="entry name" value="Ribosomal protein L9, N-terminal domain"/>
    <property type="match status" value="1"/>
</dbReference>
<dbReference type="Gene3D" id="3.30.310.210">
    <property type="match status" value="1"/>
</dbReference>
<evidence type="ECO:0000256" key="1">
    <source>
        <dbReference type="ARBA" id="ARBA00010605"/>
    </source>
</evidence>
<dbReference type="EMBL" id="KE345942">
    <property type="protein sequence ID" value="EXC21425.1"/>
    <property type="molecule type" value="Genomic_DNA"/>
</dbReference>
<keyword evidence="6" id="KW-0802">TPR repeat</keyword>
<dbReference type="Gene3D" id="1.25.40.10">
    <property type="entry name" value="Tetratricopeptide repeat domain"/>
    <property type="match status" value="1"/>
</dbReference>
<dbReference type="InterPro" id="IPR036612">
    <property type="entry name" value="KH_dom_type_1_sf"/>
</dbReference>
<evidence type="ECO:0000256" key="4">
    <source>
        <dbReference type="ARBA" id="ARBA00023274"/>
    </source>
</evidence>
<dbReference type="Pfam" id="PF13424">
    <property type="entry name" value="TPR_12"/>
    <property type="match status" value="2"/>
</dbReference>
<feature type="compositionally biased region" description="Basic and acidic residues" evidence="7">
    <location>
        <begin position="259"/>
        <end position="279"/>
    </location>
</feature>
<reference evidence="10" key="1">
    <citation type="submission" date="2013-01" db="EMBL/GenBank/DDBJ databases">
        <title>Draft Genome Sequence of a Mulberry Tree, Morus notabilis C.K. Schneid.</title>
        <authorList>
            <person name="He N."/>
            <person name="Zhao S."/>
        </authorList>
    </citation>
    <scope>NUCLEOTIDE SEQUENCE</scope>
</reference>
<dbReference type="SMART" id="SM00028">
    <property type="entry name" value="TPR"/>
    <property type="match status" value="4"/>
</dbReference>
<feature type="region of interest" description="Disordered" evidence="7">
    <location>
        <begin position="32"/>
        <end position="75"/>
    </location>
</feature>
<dbReference type="eggNOG" id="KOG1840">
    <property type="taxonomic scope" value="Eukaryota"/>
</dbReference>
<dbReference type="STRING" id="981085.W9S1W8"/>
<dbReference type="SUPFAM" id="SSF55653">
    <property type="entry name" value="Ribosomal protein L9 C-domain"/>
    <property type="match status" value="1"/>
</dbReference>
<dbReference type="PANTHER" id="PTHR10288">
    <property type="entry name" value="KH DOMAIN CONTAINING RNA BINDING PROTEIN"/>
    <property type="match status" value="1"/>
</dbReference>
<feature type="domain" description="K Homology" evidence="8">
    <location>
        <begin position="609"/>
        <end position="679"/>
    </location>
</feature>
<dbReference type="GO" id="GO:0003723">
    <property type="term" value="F:RNA binding"/>
    <property type="evidence" value="ECO:0007669"/>
    <property type="project" value="UniProtKB-UniRule"/>
</dbReference>
<dbReference type="Gene3D" id="3.30.1370.10">
    <property type="entry name" value="K Homology domain, type 1"/>
    <property type="match status" value="3"/>
</dbReference>
<dbReference type="InterPro" id="IPR036935">
    <property type="entry name" value="Ribosomal_bL9_N_sf"/>
</dbReference>
<gene>
    <name evidence="9" type="ORF">L484_011867</name>
</gene>
<dbReference type="CDD" id="cd22460">
    <property type="entry name" value="KH-I_PEPPER_rpt2_like"/>
    <property type="match status" value="2"/>
</dbReference>
<evidence type="ECO:0000313" key="9">
    <source>
        <dbReference type="EMBL" id="EXC21425.1"/>
    </source>
</evidence>
<accession>W9S1W8</accession>
<evidence type="ECO:0000256" key="3">
    <source>
        <dbReference type="ARBA" id="ARBA00022980"/>
    </source>
</evidence>
<dbReference type="GO" id="GO:0005840">
    <property type="term" value="C:ribosome"/>
    <property type="evidence" value="ECO:0007669"/>
    <property type="project" value="UniProtKB-KW"/>
</dbReference>
<evidence type="ECO:0000256" key="6">
    <source>
        <dbReference type="PROSITE-ProRule" id="PRU00339"/>
    </source>
</evidence>
<feature type="domain" description="K Homology" evidence="8">
    <location>
        <begin position="181"/>
        <end position="257"/>
    </location>
</feature>
<dbReference type="PROSITE" id="PS50005">
    <property type="entry name" value="TPR"/>
    <property type="match status" value="1"/>
</dbReference>
<dbReference type="Pfam" id="PF01281">
    <property type="entry name" value="Ribosomal_L9_N"/>
    <property type="match status" value="1"/>
</dbReference>
<dbReference type="eggNOG" id="KOG2190">
    <property type="taxonomic scope" value="Eukaryota"/>
</dbReference>
<dbReference type="SMART" id="SM00322">
    <property type="entry name" value="KH"/>
    <property type="match status" value="5"/>
</dbReference>
<sequence length="1349" mass="149567">MERSRSKRNYYYDQDYDSETVVRTRPRYNHHYGANNNHHRHRGSVGAGGGGGGGVGGVGGGRVSSNKPQQQDQSLTVTTSYRILCHDVKAGGVIGKSGSIIKSIRQHTGAWINVHELMPGDEERIIEISDTRRRDPEGRMPAFSPAQEALFLIHNRILESDGGGGGGGDEEDCCGVRGGGNRVATRLVVSRMHVGCLLGKGGKIIEQMRIETKTQIRILPRDHNLPRCVSMSEEIVQVVGDMNAVKNAIAIISSRLRESQHRDRSQFHGRSHSPERFFPPDDDFVPHMSNTGRRSAMDGPGFGPRFSASNVRGNSYASRPSGYTNDPGYTNEQGSVMMAENMQPYYSEDLVFRILCPVDKVESVVGESDGIIDLLQNEIGVDVKVTDSVASSNERIIIISSEEGPNDELFPAQEALLHIQTRILDLIPDKDNIVTTRLLVPSSDIGCLEGRDGSLSEIKRLTGANVQILPREELPSFVSGSDELVQIVGEIKAARNALVEVTSRLRSYLYREFFQKDSTPPSFFASGSLGSGMGLESSSPGRTPVRDGYTANDPPSATYQNAQTVVAAQASKETGGASNETTKQNDSNRREDLPSGLNSSVRIAVPLVTRSTLEVVIPELAVPKLITKSKNKLAMISELSGANVTLVEDRPELTQKIIQISGVPEQVERAQSLIQGFILSNVWSLEGDFAALVVRQIIVYSTNPDPYPSVNMLSPKLSFRFAVMFQFSFCVSAKLIQSNFPIAISVPFVPLIVVLQFAELFKWRASETTQLKMAVKLLNLLMAYIQNGRNALRQIIMEMNLHSSDRMMNPLLFVSQGVRHRKLEVILTTNIEKLGKAGETVKVAPGHFRNHLMPKLLAVPNIEKFAYLIREQHKIFPPEEEKVEAKVNMSEEDKMKEYEKAAERLDSTRLVLRRLINIEKFRSRSTKDEPIELQSAVTKDDIVTEVARQLSVQIAHENLHLPSPLSTVGEYEVPLRFPKSIPLPPGKKKDMACFFFAIQKHSCNLKLSYMKSAWDFSLHCASRAFISVGPSETENVQSTSKPEDGGEDFERELQELFDEVKAMITMGNKQDAEDLLRANYGAVEERMNAGSRGMEEAALIDVIALGFMALGDLKIVASLLGMLTEVVDSLTDDERLLDPVLVHMGSMYSTMGKFDKSVLKYQRAIDIMEKKYGKNSVFLVTPYLGMAKSLGSSGKATEAIEFYNRAITILESSRGVESEDLIVPLFGLGNILIQEGKAMEAETPFLRILNIYTKLYGEYDGRVGMAMCSLAHVKCALGNADEAIRLYRNALRVIKDSNYMAMDDRTMEKIRIYLAELLHLVGRGKEGRELLEECLLITEKSRGKGEEQR</sequence>
<comment type="similarity">
    <text evidence="1">Belongs to the bacterial ribosomal protein bL9 family.</text>
</comment>
<feature type="compositionally biased region" description="Polar residues" evidence="7">
    <location>
        <begin position="576"/>
        <end position="585"/>
    </location>
</feature>
<keyword evidence="4" id="KW-0687">Ribonucleoprotein</keyword>
<dbReference type="SUPFAM" id="SSF54791">
    <property type="entry name" value="Eukaryotic type KH-domain (KH-domain type I)"/>
    <property type="match status" value="5"/>
</dbReference>
<feature type="compositionally biased region" description="Polar residues" evidence="7">
    <location>
        <begin position="307"/>
        <end position="329"/>
    </location>
</feature>
<evidence type="ECO:0000256" key="2">
    <source>
        <dbReference type="ARBA" id="ARBA00022737"/>
    </source>
</evidence>
<evidence type="ECO:0000256" key="7">
    <source>
        <dbReference type="SAM" id="MobiDB-lite"/>
    </source>
</evidence>
<protein>
    <recommendedName>
        <fullName evidence="8">K Homology domain-containing protein</fullName>
    </recommendedName>
</protein>
<evidence type="ECO:0000259" key="8">
    <source>
        <dbReference type="SMART" id="SM00322"/>
    </source>
</evidence>
<feature type="compositionally biased region" description="Polar residues" evidence="7">
    <location>
        <begin position="66"/>
        <end position="75"/>
    </location>
</feature>
<dbReference type="InterPro" id="IPR020070">
    <property type="entry name" value="Ribosomal_bL9_N"/>
</dbReference>
<proteinExistence type="inferred from homology"/>
<dbReference type="CDD" id="cd22459">
    <property type="entry name" value="KH-I_PEPPER_rpt1_like"/>
    <property type="match status" value="2"/>
</dbReference>
<evidence type="ECO:0000313" key="10">
    <source>
        <dbReference type="Proteomes" id="UP000030645"/>
    </source>
</evidence>
<dbReference type="Pfam" id="PF00013">
    <property type="entry name" value="KH_1"/>
    <property type="match status" value="4"/>
</dbReference>
<dbReference type="PROSITE" id="PS50084">
    <property type="entry name" value="KH_TYPE_1"/>
    <property type="match status" value="5"/>
</dbReference>
<keyword evidence="3" id="KW-0689">Ribosomal protein</keyword>
<dbReference type="InterPro" id="IPR009027">
    <property type="entry name" value="Ribosomal_bL9/RNase_H1_N"/>
</dbReference>
<feature type="compositionally biased region" description="Gly residues" evidence="7">
    <location>
        <begin position="45"/>
        <end position="62"/>
    </location>
</feature>
<dbReference type="SUPFAM" id="SSF48452">
    <property type="entry name" value="TPR-like"/>
    <property type="match status" value="1"/>
</dbReference>
<feature type="domain" description="K Homology" evidence="8">
    <location>
        <begin position="77"/>
        <end position="158"/>
    </location>
</feature>
<dbReference type="FunFam" id="3.40.5.10:FF:000007">
    <property type="entry name" value="50S ribosomal protein L9"/>
    <property type="match status" value="1"/>
</dbReference>
<feature type="repeat" description="TPR" evidence="6">
    <location>
        <begin position="1138"/>
        <end position="1171"/>
    </location>
</feature>
<feature type="region of interest" description="Disordered" evidence="7">
    <location>
        <begin position="533"/>
        <end position="557"/>
    </location>
</feature>
<dbReference type="InterPro" id="IPR004087">
    <property type="entry name" value="KH_dom"/>
</dbReference>
<feature type="domain" description="K Homology" evidence="8">
    <location>
        <begin position="432"/>
        <end position="506"/>
    </location>
</feature>